<accession>D6RIG3</accession>
<dbReference type="Ensembl" id="ENST00000513348.5">
    <property type="protein sequence ID" value="ENSP00000425904.1"/>
    <property type="gene ID" value="ENSG00000129187.15"/>
</dbReference>
<dbReference type="Proteomes" id="UP000005640">
    <property type="component" value="Chromosome 4"/>
</dbReference>
<reference evidence="1" key="5">
    <citation type="submission" date="2025-09" db="UniProtKB">
        <authorList>
            <consortium name="Ensembl"/>
        </authorList>
    </citation>
    <scope>IDENTIFICATION</scope>
</reference>
<dbReference type="ExpressionAtlas" id="D6RIG3">
    <property type="expression patterns" value="baseline and differential"/>
</dbReference>
<gene>
    <name evidence="1" type="primary">DCTD</name>
</gene>
<evidence type="ECO:0000313" key="2">
    <source>
        <dbReference type="Proteomes" id="UP000005640"/>
    </source>
</evidence>
<reference evidence="1 2" key="3">
    <citation type="journal article" date="2005" name="Nature">
        <title>Generation and annotation of the DNA sequences of human chromosomes 2 and 4.</title>
        <authorList>
            <person name="Hillier L.W."/>
            <person name="Graves T.A."/>
            <person name="Fulton R.S."/>
            <person name="Fulton L.A."/>
            <person name="Pepin K.H."/>
            <person name="Minx P."/>
            <person name="Wagner-McPherson C."/>
            <person name="Layman D."/>
            <person name="Wylie K."/>
            <person name="Sekhon M."/>
            <person name="Becker M.C."/>
            <person name="Fewell G.A."/>
            <person name="Delehaunty K.D."/>
            <person name="Miner T.L."/>
            <person name="Nash W.E."/>
            <person name="Kremitzki C."/>
            <person name="Oddy L."/>
            <person name="Du H."/>
            <person name="Sun H."/>
            <person name="Bradshaw-Cordum H."/>
            <person name="Ali J."/>
            <person name="Carter J."/>
            <person name="Cordes M."/>
            <person name="Harris A."/>
            <person name="Isak A."/>
            <person name="van Brunt A."/>
            <person name="Nguyen C."/>
            <person name="Du F."/>
            <person name="Courtney L."/>
            <person name="Kalicki J."/>
            <person name="Ozersky P."/>
            <person name="Abbott S."/>
            <person name="Armstrong J."/>
            <person name="Belter E.A."/>
            <person name="Caruso L."/>
            <person name="Cedroni M."/>
            <person name="Cotton M."/>
            <person name="Davidson T."/>
            <person name="Desai A."/>
            <person name="Elliott G."/>
            <person name="Erb T."/>
            <person name="Fronick C."/>
            <person name="Gaige T."/>
            <person name="Haakenson W."/>
            <person name="Haglund K."/>
            <person name="Holmes A."/>
            <person name="Harkins R."/>
            <person name="Kim K."/>
            <person name="Kruchowski S.S."/>
            <person name="Strong C.M."/>
            <person name="Grewal N."/>
            <person name="Goyea E."/>
            <person name="Hou S."/>
            <person name="Levy A."/>
            <person name="Martinka S."/>
            <person name="Mead K."/>
            <person name="McLellan M.D."/>
            <person name="Meyer R."/>
            <person name="Randall-Maher J."/>
            <person name="Tomlinson C."/>
            <person name="Dauphin-Kohlberg S."/>
            <person name="Kozlowicz-Reilly A."/>
            <person name="Shah N."/>
            <person name="Swearengen-Shahid S."/>
            <person name="Snider J."/>
            <person name="Strong J.T."/>
            <person name="Thompson J."/>
            <person name="Yoakum M."/>
            <person name="Leonard S."/>
            <person name="Pearman C."/>
            <person name="Trani L."/>
            <person name="Radionenko M."/>
            <person name="Waligorski J.E."/>
            <person name="Wang C."/>
            <person name="Rock S.M."/>
            <person name="Tin-Wollam A.M."/>
            <person name="Maupin R."/>
            <person name="Latreille P."/>
            <person name="Wendl M.C."/>
            <person name="Yang S.P."/>
            <person name="Pohl C."/>
            <person name="Wallis J.W."/>
            <person name="Spieth J."/>
            <person name="Bieri T.A."/>
            <person name="Berkowicz N."/>
            <person name="Nelson J.O."/>
            <person name="Osborne J."/>
            <person name="Ding L."/>
            <person name="Meyer R."/>
            <person name="Sabo A."/>
            <person name="Shotland Y."/>
            <person name="Sinha P."/>
            <person name="Wohldmann P.E."/>
            <person name="Cook L.L."/>
            <person name="Hickenbotham M.T."/>
            <person name="Eldred J."/>
            <person name="Williams D."/>
            <person name="Jones T.A."/>
            <person name="She X."/>
            <person name="Ciccarelli F.D."/>
            <person name="Izaurralde E."/>
            <person name="Taylor J."/>
            <person name="Schmutz J."/>
            <person name="Myers R.M."/>
            <person name="Cox D.R."/>
            <person name="Huang X."/>
            <person name="McPherson J.D."/>
            <person name="Mardis E.R."/>
            <person name="Clifton S.W."/>
            <person name="Warren W.C."/>
            <person name="Chinwalla A.T."/>
            <person name="Eddy S.R."/>
            <person name="Marra M.A."/>
            <person name="Ovcharenko I."/>
            <person name="Furey T.S."/>
            <person name="Miller W."/>
            <person name="Eichler E.E."/>
            <person name="Bork P."/>
            <person name="Suyama M."/>
            <person name="Torrents D."/>
            <person name="Waterston R.H."/>
            <person name="Wilson R.K."/>
        </authorList>
    </citation>
    <scope>NUCLEOTIDE SEQUENCE [LARGE SCALE GENOMIC DNA]</scope>
</reference>
<reference evidence="1 2" key="2">
    <citation type="journal article" date="2004" name="Nature">
        <title>Finishing the euchromatic sequence of the human genome.</title>
        <authorList>
            <consortium name="International Human Genome Sequencing Consortium"/>
        </authorList>
    </citation>
    <scope>NUCLEOTIDE SEQUENCE [LARGE SCALE GENOMIC DNA]</scope>
</reference>
<dbReference type="OrthoDB" id="6710946at2759"/>
<proteinExistence type="predicted"/>
<dbReference type="AlphaFoldDB" id="D6RIG3"/>
<protein>
    <submittedName>
        <fullName evidence="1">dCMP deaminase</fullName>
    </submittedName>
</protein>
<dbReference type="VEuPathDB" id="HostDB:ENSG00000129187"/>
<dbReference type="GeneTree" id="ENSGT00940000153676"/>
<dbReference type="UCSC" id="uc063bfp.1">
    <property type="organism name" value="human"/>
</dbReference>
<name>D6RIG3_HUMAN</name>
<dbReference type="EMBL" id="AC079766">
    <property type="status" value="NOT_ANNOTATED_CDS"/>
    <property type="molecule type" value="Genomic_DNA"/>
</dbReference>
<dbReference type="HOGENOM" id="CLU_3431961_0_0_1"/>
<organism evidence="1 2">
    <name type="scientific">Homo sapiens</name>
    <name type="common">Human</name>
    <dbReference type="NCBI Taxonomy" id="9606"/>
    <lineage>
        <taxon>Eukaryota</taxon>
        <taxon>Metazoa</taxon>
        <taxon>Chordata</taxon>
        <taxon>Craniata</taxon>
        <taxon>Vertebrata</taxon>
        <taxon>Euteleostomi</taxon>
        <taxon>Mammalia</taxon>
        <taxon>Eutheria</taxon>
        <taxon>Euarchontoglires</taxon>
        <taxon>Primates</taxon>
        <taxon>Haplorrhini</taxon>
        <taxon>Catarrhini</taxon>
        <taxon>Hominidae</taxon>
        <taxon>Homo</taxon>
    </lineage>
</organism>
<dbReference type="ChiTaRS" id="DCTD">
    <property type="organism name" value="human"/>
</dbReference>
<keyword evidence="2" id="KW-1185">Reference proteome</keyword>
<evidence type="ECO:0000313" key="1">
    <source>
        <dbReference type="Ensembl" id="ENSP00000425904.1"/>
    </source>
</evidence>
<dbReference type="HGNC" id="HGNC:2710">
    <property type="gene designation" value="DCTD"/>
</dbReference>
<dbReference type="OpenTargets" id="ENSG00000129187"/>
<reference evidence="1" key="4">
    <citation type="submission" date="2025-08" db="UniProtKB">
        <authorList>
            <consortium name="Ensembl"/>
        </authorList>
    </citation>
    <scope>IDENTIFICATION</scope>
</reference>
<reference evidence="1 2" key="1">
    <citation type="journal article" date="2001" name="Nature">
        <title>Initial sequencing and analysis of the human genome.</title>
        <authorList>
            <consortium name="International Human Genome Sequencing Consortium"/>
            <person name="Lander E.S."/>
            <person name="Linton L.M."/>
            <person name="Birren B."/>
            <person name="Nusbaum C."/>
            <person name="Zody M.C."/>
            <person name="Baldwin J."/>
            <person name="Devon K."/>
            <person name="Dewar K."/>
            <person name="Doyle M."/>
            <person name="FitzHugh W."/>
            <person name="Funke R."/>
            <person name="Gage D."/>
            <person name="Harris K."/>
            <person name="Heaford A."/>
            <person name="Howland J."/>
            <person name="Kann L."/>
            <person name="Lehoczky J."/>
            <person name="LeVine R."/>
            <person name="McEwan P."/>
            <person name="McKernan K."/>
            <person name="Meldrim J."/>
            <person name="Mesirov J.P."/>
            <person name="Miranda C."/>
            <person name="Morris W."/>
            <person name="Naylor J."/>
            <person name="Raymond C."/>
            <person name="Rosetti M."/>
            <person name="Santos R."/>
            <person name="Sheridan A."/>
            <person name="Sougnez C."/>
            <person name="Stange-Thomann N."/>
            <person name="Stojanovic N."/>
            <person name="Subramanian A."/>
            <person name="Wyman D."/>
            <person name="Rogers J."/>
            <person name="Sulston J."/>
            <person name="Ainscough R."/>
            <person name="Beck S."/>
            <person name="Bentley D."/>
            <person name="Burton J."/>
            <person name="Clee C."/>
            <person name="Carter N."/>
            <person name="Coulson A."/>
            <person name="Deadman R."/>
            <person name="Deloukas P."/>
            <person name="Dunham A."/>
            <person name="Dunham I."/>
            <person name="Durbin R."/>
            <person name="French L."/>
            <person name="Grafham D."/>
            <person name="Gregory S."/>
            <person name="Hubbard T."/>
            <person name="Humphray S."/>
            <person name="Hunt A."/>
            <person name="Jones M."/>
            <person name="Lloyd C."/>
            <person name="McMurray A."/>
            <person name="Matthews L."/>
            <person name="Mercer S."/>
            <person name="Milne S."/>
            <person name="Mullikin J.C."/>
            <person name="Mungall A."/>
            <person name="Plumb R."/>
            <person name="Ross M."/>
            <person name="Shownkeen R."/>
            <person name="Sims S."/>
            <person name="Waterston R.H."/>
            <person name="Wilson R.K."/>
            <person name="Hillier L.W."/>
            <person name="McPherson J.D."/>
            <person name="Marra M.A."/>
            <person name="Mardis E.R."/>
            <person name="Fulton L.A."/>
            <person name="Chinwalla A.T."/>
            <person name="Pepin K.H."/>
            <person name="Gish W.R."/>
            <person name="Chissoe S.L."/>
            <person name="Wendl M.C."/>
            <person name="Delehaunty K.D."/>
            <person name="Miner T.L."/>
            <person name="Delehaunty A."/>
            <person name="Kramer J.B."/>
            <person name="Cook L.L."/>
            <person name="Fulton R.S."/>
            <person name="Johnson D.L."/>
            <person name="Minx P.J."/>
            <person name="Clifton S.W."/>
            <person name="Hawkins T."/>
            <person name="Branscomb E."/>
            <person name="Predki P."/>
            <person name="Richardson P."/>
            <person name="Wenning S."/>
            <person name="Slezak T."/>
            <person name="Doggett N."/>
            <person name="Cheng J.F."/>
            <person name="Olsen A."/>
            <person name="Lucas S."/>
            <person name="Elkin C."/>
            <person name="Uberbacher E."/>
            <person name="Frazier M."/>
            <person name="Gibbs R.A."/>
            <person name="Muzny D.M."/>
            <person name="Scherer S.E."/>
            <person name="Bouck J.B."/>
            <person name="Sodergren E.J."/>
            <person name="Worley K.C."/>
            <person name="Rives C.M."/>
            <person name="Gorrell J.H."/>
            <person name="Metzker M.L."/>
            <person name="Naylor S.L."/>
            <person name="Kucherlapati R.S."/>
            <person name="Nelson D.L."/>
            <person name="Weinstock G.M."/>
            <person name="Sakaki Y."/>
            <person name="Fujiyama A."/>
            <person name="Hattori M."/>
            <person name="Yada T."/>
            <person name="Toyoda A."/>
            <person name="Itoh T."/>
            <person name="Kawagoe C."/>
            <person name="Watanabe H."/>
            <person name="Totoki Y."/>
            <person name="Taylor T."/>
            <person name="Weissenbach J."/>
            <person name="Heilig R."/>
            <person name="Saurin W."/>
            <person name="Artiguenave F."/>
            <person name="Brottier P."/>
            <person name="Bruls T."/>
            <person name="Pelletier E."/>
            <person name="Robert C."/>
            <person name="Wincker P."/>
            <person name="Smith D.R."/>
            <person name="Doucette-Stamm L."/>
            <person name="Rubenfield M."/>
            <person name="Weinstock K."/>
            <person name="Lee H.M."/>
            <person name="Dubois J."/>
            <person name="Rosenthal A."/>
            <person name="Platzer M."/>
            <person name="Nyakatura G."/>
            <person name="Taudien S."/>
            <person name="Rump A."/>
            <person name="Yang H."/>
            <person name="Yu J."/>
            <person name="Wang J."/>
            <person name="Huang G."/>
            <person name="Gu J."/>
            <person name="Hood L."/>
            <person name="Rowen L."/>
            <person name="Madan A."/>
            <person name="Qin S."/>
            <person name="Davis R.W."/>
            <person name="Federspiel N.A."/>
            <person name="Abola A.P."/>
            <person name="Proctor M.J."/>
            <person name="Myers R.M."/>
            <person name="Schmutz J."/>
            <person name="Dickson M."/>
            <person name="Grimwood J."/>
            <person name="Cox D.R."/>
            <person name="Olson M.V."/>
            <person name="Kaul R."/>
            <person name="Raymond C."/>
            <person name="Shimizu N."/>
            <person name="Kawasaki K."/>
            <person name="Minoshima S."/>
            <person name="Evans G.A."/>
            <person name="Athanasiou M."/>
            <person name="Schultz R."/>
            <person name="Roe B.A."/>
            <person name="Chen F."/>
            <person name="Pan H."/>
            <person name="Ramser J."/>
            <person name="Lehrach H."/>
            <person name="Reinhardt R."/>
            <person name="McCombie W.R."/>
            <person name="de la Bastide M."/>
            <person name="Dedhia N."/>
            <person name="Blocker H."/>
            <person name="Hornischer K."/>
            <person name="Nordsiek G."/>
            <person name="Agarwala R."/>
            <person name="Aravind L."/>
            <person name="Bailey J.A."/>
            <person name="Bateman A."/>
            <person name="Batzoglou S."/>
            <person name="Birney E."/>
            <person name="Bork P."/>
            <person name="Brown D.G."/>
            <person name="Burge C.B."/>
            <person name="Cerutti L."/>
            <person name="Chen H.C."/>
            <person name="Church D."/>
            <person name="Clamp M."/>
            <person name="Copley R.R."/>
            <person name="Doerks T."/>
            <person name="Eddy S.R."/>
            <person name="Eichler E.E."/>
            <person name="Furey T.S."/>
            <person name="Galagan J."/>
            <person name="Gilbert J.G."/>
            <person name="Harmon C."/>
            <person name="Hayashizaki Y."/>
            <person name="Haussler D."/>
            <person name="Hermjakob H."/>
            <person name="Hokamp K."/>
            <person name="Jang W."/>
            <person name="Johnson L.S."/>
            <person name="Jones T.A."/>
            <person name="Kasif S."/>
            <person name="Kaspryzk A."/>
            <person name="Kennedy S."/>
            <person name="Kent W.J."/>
            <person name="Kitts P."/>
            <person name="Koonin E.V."/>
            <person name="Korf I."/>
            <person name="Kulp D."/>
            <person name="Lancet D."/>
            <person name="Lowe T.M."/>
            <person name="McLysaght A."/>
            <person name="Mikkelsen T."/>
            <person name="Moran J.V."/>
            <person name="Mulder N."/>
            <person name="Pollara V.J."/>
            <person name="Ponting C.P."/>
            <person name="Schuler G."/>
            <person name="Schultz J."/>
            <person name="Slater G."/>
            <person name="Smit A.F."/>
            <person name="Stupka E."/>
            <person name="Szustakowski J."/>
            <person name="Thierry-Mieg D."/>
            <person name="Thierry-Mieg J."/>
            <person name="Wagner L."/>
            <person name="Wallis J."/>
            <person name="Wheeler R."/>
            <person name="Williams A."/>
            <person name="Wolf Y.I."/>
            <person name="Wolfe K.H."/>
            <person name="Yang S.P."/>
            <person name="Yeh R.F."/>
            <person name="Collins F."/>
            <person name="Guyer M.S."/>
            <person name="Peterson J."/>
            <person name="Felsenfeld A."/>
            <person name="Wetterstrand K.A."/>
            <person name="Patrinos A."/>
            <person name="Morgan M.J."/>
            <person name="de Jong P."/>
            <person name="Catanese J.J."/>
            <person name="Osoegawa K."/>
            <person name="Shizuya H."/>
            <person name="Choi S."/>
            <person name="Chen Y.J."/>
        </authorList>
    </citation>
    <scope>NUCLEOTIDE SEQUENCE [LARGE SCALE GENOMIC DNA]</scope>
</reference>
<dbReference type="Bgee" id="ENSG00000129187">
    <property type="expression patterns" value="Expressed in stromal cell of endometrium and 198 other cell types or tissues"/>
</dbReference>
<dbReference type="Ensembl" id="ENST00000513348.5">
    <property type="protein sequence ID" value="ENSP00000425904.1"/>
    <property type="gene ID" value="ENSG00000129187.16"/>
</dbReference>
<sequence>MVGGGQPCGWASVLTGL</sequence>